<dbReference type="EMBL" id="FXBL01000004">
    <property type="protein sequence ID" value="SMH32184.1"/>
    <property type="molecule type" value="Genomic_DNA"/>
</dbReference>
<accession>A0A1X7N5K4</accession>
<name>A0A1X7N5K4_9HYPH</name>
<organism evidence="1 2">
    <name type="scientific">Mesorhizobium australicum</name>
    <dbReference type="NCBI Taxonomy" id="536018"/>
    <lineage>
        <taxon>Bacteria</taxon>
        <taxon>Pseudomonadati</taxon>
        <taxon>Pseudomonadota</taxon>
        <taxon>Alphaproteobacteria</taxon>
        <taxon>Hyphomicrobiales</taxon>
        <taxon>Phyllobacteriaceae</taxon>
        <taxon>Mesorhizobium</taxon>
    </lineage>
</organism>
<evidence type="ECO:0008006" key="3">
    <source>
        <dbReference type="Google" id="ProtNLM"/>
    </source>
</evidence>
<reference evidence="1 2" key="1">
    <citation type="submission" date="2017-04" db="EMBL/GenBank/DDBJ databases">
        <authorList>
            <person name="Afonso C.L."/>
            <person name="Miller P.J."/>
            <person name="Scott M.A."/>
            <person name="Spackman E."/>
            <person name="Goraichik I."/>
            <person name="Dimitrov K.M."/>
            <person name="Suarez D.L."/>
            <person name="Swayne D.E."/>
        </authorList>
    </citation>
    <scope>NUCLEOTIDE SEQUENCE [LARGE SCALE GENOMIC DNA]</scope>
    <source>
        <strain evidence="1 2">B5P</strain>
    </source>
</reference>
<dbReference type="Proteomes" id="UP000193083">
    <property type="component" value="Unassembled WGS sequence"/>
</dbReference>
<sequence>MPTLLIEAGFRFHFFSGDWNEPPHVHVEGKGTQAKVWLRDLRIAKRGGFSEPDMRRIMTIVEEHQGQFLEAWNDFFA</sequence>
<gene>
    <name evidence="1" type="ORF">SAMN02982922_1257</name>
</gene>
<evidence type="ECO:0000313" key="2">
    <source>
        <dbReference type="Proteomes" id="UP000193083"/>
    </source>
</evidence>
<keyword evidence="2" id="KW-1185">Reference proteome</keyword>
<dbReference type="OrthoDB" id="122670at2"/>
<evidence type="ECO:0000313" key="1">
    <source>
        <dbReference type="EMBL" id="SMH32184.1"/>
    </source>
</evidence>
<dbReference type="AlphaFoldDB" id="A0A1X7N5K4"/>
<protein>
    <recommendedName>
        <fullName evidence="3">DUF4160 domain-containing protein</fullName>
    </recommendedName>
</protein>
<dbReference type="Pfam" id="PF13711">
    <property type="entry name" value="DUF4160"/>
    <property type="match status" value="1"/>
</dbReference>
<dbReference type="InterPro" id="IPR025427">
    <property type="entry name" value="DUF4160"/>
</dbReference>
<dbReference type="RefSeq" id="WP_085463361.1">
    <property type="nucleotide sequence ID" value="NZ_FXBL01000004.1"/>
</dbReference>
<proteinExistence type="predicted"/>